<dbReference type="GO" id="GO:0042910">
    <property type="term" value="F:xenobiotic transmembrane transporter activity"/>
    <property type="evidence" value="ECO:0007669"/>
    <property type="project" value="TreeGrafter"/>
</dbReference>
<proteinExistence type="predicted"/>
<comment type="caution">
    <text evidence="2">The sequence shown here is derived from an EMBL/GenBank/DDBJ whole genome shotgun (WGS) entry which is preliminary data.</text>
</comment>
<dbReference type="RefSeq" id="WP_108636406.1">
    <property type="nucleotide sequence ID" value="NZ_QCXX01000009.1"/>
</dbReference>
<gene>
    <name evidence="2" type="ORF">DCO56_24845</name>
</gene>
<dbReference type="SUPFAM" id="SSF82714">
    <property type="entry name" value="Multidrug efflux transporter AcrB TolC docking domain, DN and DC subdomains"/>
    <property type="match status" value="1"/>
</dbReference>
<sequence>MMKFLLHKSLAVYLIFLIAVVWGGFCFFNIPVSLLPNIEKPAIQIKINYPNHAAQSVESNVTKIIREGISSVGSIKSIESESYSHFALINLSYEFGTNMSDEFIKLNERIDQLLPDLPSDFIRPQLIKQNVSDVPIVNLQITPKVRIDLLEASDITLQLIKRRIEKIEGVSLVDINGLKTRSVRIILDKTKIRYLGLDEQKIRETVQTSGSSSGALTVKDGNYSYLVKMANNISDIDHLRDISIRLENNRVISLRDIAKIESVADQEVGKHLFNNEEAIVLAIHKQANARMNEVIQSVHDELDLIRNDYTKLNFDLTQDQTYLLNAGIENLTQDLIYGGILCVLLLFLFVNNISSPILMGISIPISLLLTFICFYYFKISFNIISLSGLALGIGMLIDNSIVVIDSISRNYLDFDLEEACIKGAGEVFVPVLSQVLSTIVIYAPLIYLSGIAGELIYDQAIALTISLFVSLFVAFILTPVLFYSFNARSKKRIKSGEETFVFKFIMRFYDVLYEVIFRNRRKFILGILILIPLGYLIAVRIPIRIMPQFEENETSVNIDWNEPVGIQENENRINELSKLLNGAVHWEADIGISDLMIDIKRRNINSSDIYYKCTDTESKNALDKKLLAYFNENYPNAFIKISGAKNAFIHLFENDVPQMEVRFRQDALLDNRDSENNVQLVKNALPELKWENSSNLSKVTNVNLHLNERKLSSYQLEKSDVIHQLKSIFNDSEKIKFTGNGDVFTSQIVDTASLNQKFKISYLKNSNDGYFQLQNFVSYDYSDEDQSISADKFGYYKSIFINEIPKGSNIDKIQKQLNKLIESKNLNASLTGEFKAEKEIKKDLFIVVIISLILLFALLAIQFDNFLHPFVVMSSLPCALFGSFFTLWGMGGEFDIMAGIGIIVVLGIIVDDPTLKVETVNRLIKEAKSHGRKIDRENLISLLHEAGRICLKPLIMVSLTTTLALVPVYFSHGIGNDIQRNFVSVVVGGLSLGTILSFCFIPLVYYAVTKKNS</sequence>
<organism evidence="2 3">
    <name type="scientific">Sphingobacterium athyrii</name>
    <dbReference type="NCBI Taxonomy" id="2152717"/>
    <lineage>
        <taxon>Bacteria</taxon>
        <taxon>Pseudomonadati</taxon>
        <taxon>Bacteroidota</taxon>
        <taxon>Sphingobacteriia</taxon>
        <taxon>Sphingobacteriales</taxon>
        <taxon>Sphingobacteriaceae</taxon>
        <taxon>Sphingobacterium</taxon>
    </lineage>
</organism>
<feature type="transmembrane region" description="Helical" evidence="1">
    <location>
        <begin position="896"/>
        <end position="915"/>
    </location>
</feature>
<dbReference type="Gene3D" id="3.30.70.1440">
    <property type="entry name" value="Multidrug efflux transporter AcrB pore domain"/>
    <property type="match status" value="1"/>
</dbReference>
<feature type="transmembrane region" description="Helical" evidence="1">
    <location>
        <begin position="383"/>
        <end position="407"/>
    </location>
</feature>
<feature type="transmembrane region" description="Helical" evidence="1">
    <location>
        <begin position="844"/>
        <end position="863"/>
    </location>
</feature>
<feature type="transmembrane region" description="Helical" evidence="1">
    <location>
        <begin position="523"/>
        <end position="543"/>
    </location>
</feature>
<dbReference type="InterPro" id="IPR001036">
    <property type="entry name" value="Acrflvin-R"/>
</dbReference>
<evidence type="ECO:0008006" key="4">
    <source>
        <dbReference type="Google" id="ProtNLM"/>
    </source>
</evidence>
<dbReference type="SUPFAM" id="SSF82866">
    <property type="entry name" value="Multidrug efflux transporter AcrB transmembrane domain"/>
    <property type="match status" value="2"/>
</dbReference>
<dbReference type="EMBL" id="QCXX01000009">
    <property type="protein sequence ID" value="PUV21581.1"/>
    <property type="molecule type" value="Genomic_DNA"/>
</dbReference>
<name>A0A363NLR3_9SPHI</name>
<evidence type="ECO:0000256" key="1">
    <source>
        <dbReference type="SAM" id="Phobius"/>
    </source>
</evidence>
<dbReference type="Proteomes" id="UP000250831">
    <property type="component" value="Unassembled WGS sequence"/>
</dbReference>
<dbReference type="PANTHER" id="PTHR32063">
    <property type="match status" value="1"/>
</dbReference>
<feature type="transmembrane region" description="Helical" evidence="1">
    <location>
        <begin position="335"/>
        <end position="350"/>
    </location>
</feature>
<dbReference type="Gene3D" id="3.30.70.1430">
    <property type="entry name" value="Multidrug efflux transporter AcrB pore domain"/>
    <property type="match status" value="2"/>
</dbReference>
<feature type="transmembrane region" description="Helical" evidence="1">
    <location>
        <begin position="357"/>
        <end position="377"/>
    </location>
</feature>
<evidence type="ECO:0000313" key="3">
    <source>
        <dbReference type="Proteomes" id="UP000250831"/>
    </source>
</evidence>
<dbReference type="Pfam" id="PF00873">
    <property type="entry name" value="ACR_tran"/>
    <property type="match status" value="1"/>
</dbReference>
<protein>
    <recommendedName>
        <fullName evidence="4">AcrB/AcrD/AcrF family protein</fullName>
    </recommendedName>
</protein>
<keyword evidence="1" id="KW-1133">Transmembrane helix</keyword>
<reference evidence="2 3" key="1">
    <citation type="submission" date="2018-04" db="EMBL/GenBank/DDBJ databases">
        <title>Sphingobacterium sp. M46 Genome.</title>
        <authorList>
            <person name="Cheng J."/>
            <person name="Li Y."/>
        </authorList>
    </citation>
    <scope>NUCLEOTIDE SEQUENCE [LARGE SCALE GENOMIC DNA]</scope>
    <source>
        <strain evidence="2 3">M46</strain>
    </source>
</reference>
<feature type="transmembrane region" description="Helical" evidence="1">
    <location>
        <begin position="982"/>
        <end position="1008"/>
    </location>
</feature>
<dbReference type="OrthoDB" id="9798415at2"/>
<dbReference type="InterPro" id="IPR027463">
    <property type="entry name" value="AcrB_DN_DC_subdom"/>
</dbReference>
<dbReference type="Gene3D" id="1.20.1640.10">
    <property type="entry name" value="Multidrug efflux transporter AcrB transmembrane domain"/>
    <property type="match status" value="2"/>
</dbReference>
<dbReference type="Gene3D" id="3.30.70.1320">
    <property type="entry name" value="Multidrug efflux transporter AcrB pore domain like"/>
    <property type="match status" value="1"/>
</dbReference>
<dbReference type="SUPFAM" id="SSF82693">
    <property type="entry name" value="Multidrug efflux transporter AcrB pore domain, PN1, PN2, PC1 and PC2 subdomains"/>
    <property type="match status" value="2"/>
</dbReference>
<dbReference type="Gene3D" id="3.30.2090.10">
    <property type="entry name" value="Multidrug efflux transporter AcrB TolC docking domain, DN and DC subdomains"/>
    <property type="match status" value="2"/>
</dbReference>
<feature type="transmembrane region" description="Helical" evidence="1">
    <location>
        <begin position="949"/>
        <end position="970"/>
    </location>
</feature>
<keyword evidence="1" id="KW-0812">Transmembrane</keyword>
<dbReference type="PRINTS" id="PR00702">
    <property type="entry name" value="ACRIFLAVINRP"/>
</dbReference>
<dbReference type="AlphaFoldDB" id="A0A363NLR3"/>
<feature type="transmembrane region" description="Helical" evidence="1">
    <location>
        <begin position="427"/>
        <end position="448"/>
    </location>
</feature>
<keyword evidence="1" id="KW-0472">Membrane</keyword>
<accession>A0A363NLR3</accession>
<keyword evidence="3" id="KW-1185">Reference proteome</keyword>
<feature type="transmembrane region" description="Helical" evidence="1">
    <location>
        <begin position="460"/>
        <end position="485"/>
    </location>
</feature>
<dbReference type="GO" id="GO:0005886">
    <property type="term" value="C:plasma membrane"/>
    <property type="evidence" value="ECO:0007669"/>
    <property type="project" value="TreeGrafter"/>
</dbReference>
<dbReference type="PANTHER" id="PTHR32063:SF0">
    <property type="entry name" value="SWARMING MOTILITY PROTEIN SWRC"/>
    <property type="match status" value="1"/>
</dbReference>
<feature type="transmembrane region" description="Helical" evidence="1">
    <location>
        <begin position="870"/>
        <end position="890"/>
    </location>
</feature>
<evidence type="ECO:0000313" key="2">
    <source>
        <dbReference type="EMBL" id="PUV21581.1"/>
    </source>
</evidence>